<name>A0A9J7BMJ4_9BACT</name>
<sequence>MRRAYCKLDLPGKIPPGYTSYDYLLVGGRYDMSKPGKYEITIARETDPDHPGQSVTVTSNTLAILVPDPTATTPN</sequence>
<evidence type="ECO:0000313" key="1">
    <source>
        <dbReference type="EMBL" id="UWZ84100.1"/>
    </source>
</evidence>
<reference evidence="1" key="1">
    <citation type="submission" date="2021-04" db="EMBL/GenBank/DDBJ databases">
        <title>Phylogenetic analysis of Acidobacteriaceae.</title>
        <authorList>
            <person name="Qiu L."/>
            <person name="Zhang Q."/>
        </authorList>
    </citation>
    <scope>NUCLEOTIDE SEQUENCE</scope>
    <source>
        <strain evidence="1">DSM 25168</strain>
    </source>
</reference>
<dbReference type="KEGG" id="orp:MOP44_26535"/>
<keyword evidence="2" id="KW-1185">Reference proteome</keyword>
<accession>A0A9J7BMJ4</accession>
<proteinExistence type="predicted"/>
<organism evidence="1 2">
    <name type="scientific">Occallatibacter riparius</name>
    <dbReference type="NCBI Taxonomy" id="1002689"/>
    <lineage>
        <taxon>Bacteria</taxon>
        <taxon>Pseudomonadati</taxon>
        <taxon>Acidobacteriota</taxon>
        <taxon>Terriglobia</taxon>
        <taxon>Terriglobales</taxon>
        <taxon>Acidobacteriaceae</taxon>
        <taxon>Occallatibacter</taxon>
    </lineage>
</organism>
<dbReference type="EMBL" id="CP093313">
    <property type="protein sequence ID" value="UWZ84100.1"/>
    <property type="molecule type" value="Genomic_DNA"/>
</dbReference>
<dbReference type="Proteomes" id="UP001059380">
    <property type="component" value="Chromosome"/>
</dbReference>
<protein>
    <submittedName>
        <fullName evidence="1">Uncharacterized protein</fullName>
    </submittedName>
</protein>
<evidence type="ECO:0000313" key="2">
    <source>
        <dbReference type="Proteomes" id="UP001059380"/>
    </source>
</evidence>
<dbReference type="RefSeq" id="WP_260793604.1">
    <property type="nucleotide sequence ID" value="NZ_CP093313.1"/>
</dbReference>
<dbReference type="AlphaFoldDB" id="A0A9J7BMJ4"/>
<gene>
    <name evidence="1" type="ORF">MOP44_26535</name>
</gene>